<dbReference type="OrthoDB" id="2246846at2"/>
<proteinExistence type="predicted"/>
<dbReference type="STRING" id="1423807.FD16_GL000922"/>
<accession>A0A0R1W172</accession>
<protein>
    <recommendedName>
        <fullName evidence="3">IpaB EvcA family protein</fullName>
    </recommendedName>
</protein>
<evidence type="ECO:0008006" key="3">
    <source>
        <dbReference type="Google" id="ProtNLM"/>
    </source>
</evidence>
<dbReference type="RefSeq" id="WP_010623221.1">
    <property type="nucleotide sequence ID" value="NZ_AZGF01000020.1"/>
</dbReference>
<dbReference type="EMBL" id="AZGF01000020">
    <property type="protein sequence ID" value="KRM11333.1"/>
    <property type="molecule type" value="Genomic_DNA"/>
</dbReference>
<evidence type="ECO:0000313" key="1">
    <source>
        <dbReference type="EMBL" id="KRM11333.1"/>
    </source>
</evidence>
<dbReference type="AlphaFoldDB" id="A0A0R1W172"/>
<name>A0A0R1W172_9LACO</name>
<dbReference type="eggNOG" id="ENOG502ZU5A">
    <property type="taxonomic scope" value="Bacteria"/>
</dbReference>
<comment type="caution">
    <text evidence="1">The sequence shown here is derived from an EMBL/GenBank/DDBJ whole genome shotgun (WGS) entry which is preliminary data.</text>
</comment>
<organism evidence="1 2">
    <name type="scientific">Paucilactobacillus suebicus DSM 5007 = KCTC 3549</name>
    <dbReference type="NCBI Taxonomy" id="1423807"/>
    <lineage>
        <taxon>Bacteria</taxon>
        <taxon>Bacillati</taxon>
        <taxon>Bacillota</taxon>
        <taxon>Bacilli</taxon>
        <taxon>Lactobacillales</taxon>
        <taxon>Lactobacillaceae</taxon>
        <taxon>Paucilactobacillus</taxon>
    </lineage>
</organism>
<gene>
    <name evidence="1" type="ORF">FD16_GL000922</name>
</gene>
<dbReference type="PATRIC" id="fig|1423807.3.peg.934"/>
<sequence>MAEITLNKEAQSLLDEVNEMYPGVVLVHFGDQKTGYVRHDQAKQEGLSGGIKITVTDVTAPNYTASHELLHLLMMLQGFPQIFFQVTFGDEKLDEQLMIMATDLYNAAMHVLIVQEQRNHNLIDDQVEQLYLKGIDETLTKESDKEDDERTLRLFTLLDAMVFYGNHIDKVATHLQDLYPQAYAAAQNMYTVLMQKKIDSQFTMRRAIVRLFRAFDDQMADWGLPALHNNEFTTLSGVFSERQLRLEVRQLFEIFHSDMTDKNNNQKAYIGLMRGDRQNSFVIEPPKGKTDTFFKDTYDKTVQELLTEINMPYSVRK</sequence>
<dbReference type="Proteomes" id="UP000051820">
    <property type="component" value="Unassembled WGS sequence"/>
</dbReference>
<keyword evidence="2" id="KW-1185">Reference proteome</keyword>
<reference evidence="1 2" key="1">
    <citation type="journal article" date="2015" name="Genome Announc.">
        <title>Expanding the biotechnology potential of lactobacilli through comparative genomics of 213 strains and associated genera.</title>
        <authorList>
            <person name="Sun Z."/>
            <person name="Harris H.M."/>
            <person name="McCann A."/>
            <person name="Guo C."/>
            <person name="Argimon S."/>
            <person name="Zhang W."/>
            <person name="Yang X."/>
            <person name="Jeffery I.B."/>
            <person name="Cooney J.C."/>
            <person name="Kagawa T.F."/>
            <person name="Liu W."/>
            <person name="Song Y."/>
            <person name="Salvetti E."/>
            <person name="Wrobel A."/>
            <person name="Rasinkangas P."/>
            <person name="Parkhill J."/>
            <person name="Rea M.C."/>
            <person name="O'Sullivan O."/>
            <person name="Ritari J."/>
            <person name="Douillard F.P."/>
            <person name="Paul Ross R."/>
            <person name="Yang R."/>
            <person name="Briner A.E."/>
            <person name="Felis G.E."/>
            <person name="de Vos W.M."/>
            <person name="Barrangou R."/>
            <person name="Klaenhammer T.R."/>
            <person name="Caufield P.W."/>
            <person name="Cui Y."/>
            <person name="Zhang H."/>
            <person name="O'Toole P.W."/>
        </authorList>
    </citation>
    <scope>NUCLEOTIDE SEQUENCE [LARGE SCALE GENOMIC DNA]</scope>
    <source>
        <strain evidence="1 2">DSM 5007</strain>
    </source>
</reference>
<evidence type="ECO:0000313" key="2">
    <source>
        <dbReference type="Proteomes" id="UP000051820"/>
    </source>
</evidence>